<dbReference type="CDD" id="cd00347">
    <property type="entry name" value="Flavin_utilizing_monoxygenases"/>
    <property type="match status" value="1"/>
</dbReference>
<dbReference type="SUPFAM" id="SSF51679">
    <property type="entry name" value="Bacterial luciferase-like"/>
    <property type="match status" value="1"/>
</dbReference>
<dbReference type="GO" id="GO:0016705">
    <property type="term" value="F:oxidoreductase activity, acting on paired donors, with incorporation or reduction of molecular oxygen"/>
    <property type="evidence" value="ECO:0007669"/>
    <property type="project" value="InterPro"/>
</dbReference>
<comment type="caution">
    <text evidence="3">The sequence shown here is derived from an EMBL/GenBank/DDBJ whole genome shotgun (WGS) entry which is preliminary data.</text>
</comment>
<name>A0A9Q8CQD0_9STAP</name>
<accession>A0A9Q8CQD0</accession>
<dbReference type="NCBIfam" id="TIGR03558">
    <property type="entry name" value="oxido_grp_1"/>
    <property type="match status" value="1"/>
</dbReference>
<protein>
    <submittedName>
        <fullName evidence="3">LLM class flavin-dependent oxidoreductase</fullName>
    </submittedName>
</protein>
<dbReference type="InterPro" id="IPR011251">
    <property type="entry name" value="Luciferase-like_dom"/>
</dbReference>
<dbReference type="InterPro" id="IPR050766">
    <property type="entry name" value="Bact_Lucif_Oxidored"/>
</dbReference>
<organism evidence="3 4">
    <name type="scientific">Macrococcus carouselicus</name>
    <dbReference type="NCBI Taxonomy" id="69969"/>
    <lineage>
        <taxon>Bacteria</taxon>
        <taxon>Bacillati</taxon>
        <taxon>Bacillota</taxon>
        <taxon>Bacilli</taxon>
        <taxon>Bacillales</taxon>
        <taxon>Staphylococcaceae</taxon>
        <taxon>Macrococcus</taxon>
    </lineage>
</organism>
<dbReference type="InterPro" id="IPR036661">
    <property type="entry name" value="Luciferase-like_sf"/>
</dbReference>
<evidence type="ECO:0000313" key="4">
    <source>
        <dbReference type="Proteomes" id="UP000295280"/>
    </source>
</evidence>
<dbReference type="InterPro" id="IPR019949">
    <property type="entry name" value="CmoO-like"/>
</dbReference>
<dbReference type="Pfam" id="PF00296">
    <property type="entry name" value="Bac_luciferase"/>
    <property type="match status" value="1"/>
</dbReference>
<comment type="similarity">
    <text evidence="1">To bacterial alkanal monooxygenase alpha and beta chains.</text>
</comment>
<dbReference type="EMBL" id="SCWD01000001">
    <property type="protein sequence ID" value="TDM04734.1"/>
    <property type="molecule type" value="Genomic_DNA"/>
</dbReference>
<dbReference type="FunFam" id="3.20.20.30:FF:000002">
    <property type="entry name" value="LLM class flavin-dependent oxidoreductase"/>
    <property type="match status" value="1"/>
</dbReference>
<evidence type="ECO:0000259" key="2">
    <source>
        <dbReference type="Pfam" id="PF00296"/>
    </source>
</evidence>
<reference evidence="3 4" key="1">
    <citation type="submission" date="2019-01" db="EMBL/GenBank/DDBJ databases">
        <title>Draft genome sequences of the type strains of six Macrococcus species.</title>
        <authorList>
            <person name="Mazhar S."/>
            <person name="Altermann E."/>
            <person name="Hill C."/>
            <person name="Mcauliffe O."/>
        </authorList>
    </citation>
    <scope>NUCLEOTIDE SEQUENCE [LARGE SCALE GENOMIC DNA]</scope>
    <source>
        <strain evidence="3 4">ATCC 51828</strain>
    </source>
</reference>
<evidence type="ECO:0000256" key="1">
    <source>
        <dbReference type="ARBA" id="ARBA00007789"/>
    </source>
</evidence>
<evidence type="ECO:0000313" key="3">
    <source>
        <dbReference type="EMBL" id="TDM04734.1"/>
    </source>
</evidence>
<dbReference type="Gene3D" id="3.20.20.30">
    <property type="entry name" value="Luciferase-like domain"/>
    <property type="match status" value="1"/>
</dbReference>
<dbReference type="PANTHER" id="PTHR30137">
    <property type="entry name" value="LUCIFERASE-LIKE MONOOXYGENASE"/>
    <property type="match status" value="1"/>
</dbReference>
<sequence>MMKFSVLDQVPVSRGDTVEDAIAKSIELAKLTEKWGYKRYWIAEHHNTAGLVSSSPEIMMTRLLSVTERIAVGSGGILLPLYSPYKIAENAKTMEAMFPGRVNIGIGNSPGGTERTRRALTDDGPNKLRDYTRMTEDLIGFMHNTLSQNHEFRSVKAGPRINHMPPLWTLGLTENGARRAAALGIGFVFGAFINPKHMVQALKTYYSEFKPSAVMSEPHAILCLFIICSETNEEAERHARTLDHWLLNVTYGRDTTIPSIEEVEQKHYSAKDLEIIRENRRRCIIGDPQKVKKALEQLPAVDEVMVICNVHDFEVKKKSYELLQQ</sequence>
<dbReference type="OrthoDB" id="9780518at2"/>
<keyword evidence="4" id="KW-1185">Reference proteome</keyword>
<dbReference type="PANTHER" id="PTHR30137:SF19">
    <property type="entry name" value="LUCIFERASE-LIKE MONOOXYGENASE"/>
    <property type="match status" value="1"/>
</dbReference>
<dbReference type="Proteomes" id="UP000295280">
    <property type="component" value="Unassembled WGS sequence"/>
</dbReference>
<proteinExistence type="predicted"/>
<dbReference type="AlphaFoldDB" id="A0A9Q8CQD0"/>
<feature type="domain" description="Luciferase-like" evidence="2">
    <location>
        <begin position="2"/>
        <end position="297"/>
    </location>
</feature>
<gene>
    <name evidence="3" type="ORF">ERX40_03495</name>
</gene>
<dbReference type="GO" id="GO:0005829">
    <property type="term" value="C:cytosol"/>
    <property type="evidence" value="ECO:0007669"/>
    <property type="project" value="TreeGrafter"/>
</dbReference>